<evidence type="ECO:0000313" key="3">
    <source>
        <dbReference type="Proteomes" id="UP000280405"/>
    </source>
</evidence>
<feature type="domain" description="ISXO2-like transposase" evidence="1">
    <location>
        <begin position="145"/>
        <end position="306"/>
    </location>
</feature>
<name>A0A3A8ET85_9GAMM</name>
<dbReference type="InterPro" id="IPR024445">
    <property type="entry name" value="Tnp_ISXO2-like"/>
</dbReference>
<dbReference type="InterPro" id="IPR024442">
    <property type="entry name" value="Transposase_Zn_ribbon"/>
</dbReference>
<dbReference type="SMART" id="SM01126">
    <property type="entry name" value="DDE_Tnp_IS1595"/>
    <property type="match status" value="1"/>
</dbReference>
<dbReference type="EMBL" id="RAXT01000021">
    <property type="protein sequence ID" value="RKG37438.1"/>
    <property type="molecule type" value="Genomic_DNA"/>
</dbReference>
<evidence type="ECO:0000259" key="1">
    <source>
        <dbReference type="SMART" id="SM01126"/>
    </source>
</evidence>
<accession>A0A3A8ET85</accession>
<dbReference type="Pfam" id="PF12760">
    <property type="entry name" value="Zn_ribbon_IS1595"/>
    <property type="match status" value="1"/>
</dbReference>
<evidence type="ECO:0000313" key="2">
    <source>
        <dbReference type="EMBL" id="RKG37438.1"/>
    </source>
</evidence>
<gene>
    <name evidence="2" type="ORF">D7V20_11010</name>
</gene>
<protein>
    <submittedName>
        <fullName evidence="2">IS1595 family transposase</fullName>
    </submittedName>
</protein>
<dbReference type="Pfam" id="PF12762">
    <property type="entry name" value="DDE_Tnp_IS1595"/>
    <property type="match status" value="1"/>
</dbReference>
<organism evidence="2 3">
    <name type="scientific">Acinetobacter rongchengensis</name>
    <dbReference type="NCBI Taxonomy" id="2419601"/>
    <lineage>
        <taxon>Bacteria</taxon>
        <taxon>Pseudomonadati</taxon>
        <taxon>Pseudomonadota</taxon>
        <taxon>Gammaproteobacteria</taxon>
        <taxon>Moraxellales</taxon>
        <taxon>Moraxellaceae</taxon>
        <taxon>Acinetobacter</taxon>
    </lineage>
</organism>
<dbReference type="AlphaFoldDB" id="A0A3A8ET85"/>
<dbReference type="Proteomes" id="UP000280405">
    <property type="component" value="Unassembled WGS sequence"/>
</dbReference>
<reference evidence="2 3" key="1">
    <citation type="submission" date="2018-09" db="EMBL/GenBank/DDBJ databases">
        <title>The draft genome of Acinetobacter spp. strains.</title>
        <authorList>
            <person name="Qin J."/>
            <person name="Feng Y."/>
            <person name="Zong Z."/>
        </authorList>
    </citation>
    <scope>NUCLEOTIDE SEQUENCE [LARGE SCALE GENOMIC DNA]</scope>
    <source>
        <strain evidence="2 3">WCHAc060115</strain>
    </source>
</reference>
<dbReference type="NCBIfam" id="NF033547">
    <property type="entry name" value="transpos_IS1595"/>
    <property type="match status" value="1"/>
</dbReference>
<comment type="caution">
    <text evidence="2">The sequence shown here is derived from an EMBL/GenBank/DDBJ whole genome shotgun (WGS) entry which is preliminary data.</text>
</comment>
<sequence>MGDFMQKESKQHFLLSAKARTLSVYEITQITHEQAFLLFKEMRWGNGNPICPQCAMQDNHYFIRGRKQWRCKCCGHTFSVTSGTIFAFHKLPLKIYLAAIAIYSNAVKGLSALQLGRDLGVQYKTAFVLAHKIRESLIEQRDDEVLSGEVHVDGAYVNGYVRPKNHKDDRVDRRKAEYQNPNKRCVVVLRQKAINSDQHYQQGADRTKTYVVHGENQKDINHLANQHIKHGSTIHADESTAYDTLNARFTTKRVNHQVEYRSKDGVTNNLAESYFSRFRRMQLGQMHKFGVMYLANYANEAAYREDTRRWSNGEIFTDILTKCTQTRTHKDWCGYWQGNKRKSERLVC</sequence>
<proteinExistence type="predicted"/>
<dbReference type="OrthoDB" id="5365332at2"/>
<keyword evidence="3" id="KW-1185">Reference proteome</keyword>